<proteinExistence type="inferred from homology"/>
<dbReference type="Proteomes" id="UP001485459">
    <property type="component" value="Chromosome"/>
</dbReference>
<dbReference type="Pfam" id="PF08281">
    <property type="entry name" value="Sigma70_r4_2"/>
    <property type="match status" value="1"/>
</dbReference>
<dbReference type="CDD" id="cd06171">
    <property type="entry name" value="Sigma70_r4"/>
    <property type="match status" value="1"/>
</dbReference>
<evidence type="ECO:0000259" key="7">
    <source>
        <dbReference type="Pfam" id="PF08281"/>
    </source>
</evidence>
<dbReference type="InterPro" id="IPR013249">
    <property type="entry name" value="RNA_pol_sigma70_r4_t2"/>
</dbReference>
<comment type="similarity">
    <text evidence="1">Belongs to the sigma-70 factor family. ECF subfamily.</text>
</comment>
<gene>
    <name evidence="8" type="ORF">WJU16_25220</name>
</gene>
<keyword evidence="2" id="KW-0805">Transcription regulation</keyword>
<dbReference type="SUPFAM" id="SSF88659">
    <property type="entry name" value="Sigma3 and sigma4 domains of RNA polymerase sigma factors"/>
    <property type="match status" value="1"/>
</dbReference>
<dbReference type="PANTHER" id="PTHR43133">
    <property type="entry name" value="RNA POLYMERASE ECF-TYPE SIGMA FACTO"/>
    <property type="match status" value="1"/>
</dbReference>
<dbReference type="InterPro" id="IPR013325">
    <property type="entry name" value="RNA_pol_sigma_r2"/>
</dbReference>
<organism evidence="8 9">
    <name type="scientific">Chitinophaga pollutisoli</name>
    <dbReference type="NCBI Taxonomy" id="3133966"/>
    <lineage>
        <taxon>Bacteria</taxon>
        <taxon>Pseudomonadati</taxon>
        <taxon>Bacteroidota</taxon>
        <taxon>Chitinophagia</taxon>
        <taxon>Chitinophagales</taxon>
        <taxon>Chitinophagaceae</taxon>
        <taxon>Chitinophaga</taxon>
    </lineage>
</organism>
<evidence type="ECO:0000256" key="5">
    <source>
        <dbReference type="ARBA" id="ARBA00023163"/>
    </source>
</evidence>
<evidence type="ECO:0000256" key="4">
    <source>
        <dbReference type="ARBA" id="ARBA00023125"/>
    </source>
</evidence>
<dbReference type="SUPFAM" id="SSF88946">
    <property type="entry name" value="Sigma2 domain of RNA polymerase sigma factors"/>
    <property type="match status" value="1"/>
</dbReference>
<dbReference type="InterPro" id="IPR039425">
    <property type="entry name" value="RNA_pol_sigma-70-like"/>
</dbReference>
<keyword evidence="3" id="KW-0731">Sigma factor</keyword>
<accession>A0ABZ2YP41</accession>
<dbReference type="RefSeq" id="WP_341836123.1">
    <property type="nucleotide sequence ID" value="NZ_CP149822.1"/>
</dbReference>
<sequence>MQESILPVLVQLDKQLSRRICARVKHDACCEDILQDVYLKALERLPQLEKADNITSYMLRMADNAVVDYFRKKGKASAEVAVVEDTPAPADQPNDLVSQLSVSFVGQMIDTLPPIYRDALVRTEIEGISQKQLAEELGISYSGLKSRVQRGKEMLRAAILACCDFSFDRYGNIVSCCGSDCT</sequence>
<protein>
    <submittedName>
        <fullName evidence="8">Sigma-70 family RNA polymerase sigma factor</fullName>
    </submittedName>
</protein>
<dbReference type="Gene3D" id="1.10.1740.10">
    <property type="match status" value="1"/>
</dbReference>
<evidence type="ECO:0000259" key="6">
    <source>
        <dbReference type="Pfam" id="PF04542"/>
    </source>
</evidence>
<dbReference type="Gene3D" id="1.10.10.10">
    <property type="entry name" value="Winged helix-like DNA-binding domain superfamily/Winged helix DNA-binding domain"/>
    <property type="match status" value="1"/>
</dbReference>
<dbReference type="InterPro" id="IPR007627">
    <property type="entry name" value="RNA_pol_sigma70_r2"/>
</dbReference>
<evidence type="ECO:0000256" key="1">
    <source>
        <dbReference type="ARBA" id="ARBA00010641"/>
    </source>
</evidence>
<dbReference type="InterPro" id="IPR014284">
    <property type="entry name" value="RNA_pol_sigma-70_dom"/>
</dbReference>
<dbReference type="NCBIfam" id="TIGR02937">
    <property type="entry name" value="sigma70-ECF"/>
    <property type="match status" value="1"/>
</dbReference>
<keyword evidence="4" id="KW-0238">DNA-binding</keyword>
<keyword evidence="5" id="KW-0804">Transcription</keyword>
<dbReference type="EMBL" id="CP149822">
    <property type="protein sequence ID" value="WZN41268.1"/>
    <property type="molecule type" value="Genomic_DNA"/>
</dbReference>
<reference evidence="9" key="1">
    <citation type="submission" date="2024-03" db="EMBL/GenBank/DDBJ databases">
        <title>Chitinophaga horti sp. nov., isolated from garden soil.</title>
        <authorList>
            <person name="Lee D.S."/>
            <person name="Han D.M."/>
            <person name="Baek J.H."/>
            <person name="Choi D.G."/>
            <person name="Jeon J.H."/>
            <person name="Jeon C.O."/>
        </authorList>
    </citation>
    <scope>NUCLEOTIDE SEQUENCE [LARGE SCALE GENOMIC DNA]</scope>
    <source>
        <strain evidence="9">GPA1</strain>
    </source>
</reference>
<feature type="domain" description="RNA polymerase sigma-70 region 2" evidence="6">
    <location>
        <begin position="14"/>
        <end position="74"/>
    </location>
</feature>
<feature type="domain" description="RNA polymerase sigma factor 70 region 4 type 2" evidence="7">
    <location>
        <begin position="106"/>
        <end position="155"/>
    </location>
</feature>
<name>A0ABZ2YP41_9BACT</name>
<evidence type="ECO:0000313" key="8">
    <source>
        <dbReference type="EMBL" id="WZN41268.1"/>
    </source>
</evidence>
<keyword evidence="9" id="KW-1185">Reference proteome</keyword>
<evidence type="ECO:0000313" key="9">
    <source>
        <dbReference type="Proteomes" id="UP001485459"/>
    </source>
</evidence>
<evidence type="ECO:0000256" key="3">
    <source>
        <dbReference type="ARBA" id="ARBA00023082"/>
    </source>
</evidence>
<dbReference type="PANTHER" id="PTHR43133:SF8">
    <property type="entry name" value="RNA POLYMERASE SIGMA FACTOR HI_1459-RELATED"/>
    <property type="match status" value="1"/>
</dbReference>
<evidence type="ECO:0000256" key="2">
    <source>
        <dbReference type="ARBA" id="ARBA00023015"/>
    </source>
</evidence>
<dbReference type="Pfam" id="PF04542">
    <property type="entry name" value="Sigma70_r2"/>
    <property type="match status" value="1"/>
</dbReference>
<dbReference type="InterPro" id="IPR013324">
    <property type="entry name" value="RNA_pol_sigma_r3/r4-like"/>
</dbReference>
<dbReference type="InterPro" id="IPR036388">
    <property type="entry name" value="WH-like_DNA-bd_sf"/>
</dbReference>